<reference evidence="2 3" key="1">
    <citation type="submission" date="2024-01" db="EMBL/GenBank/DDBJ databases">
        <title>Genome mining of biosynthetic gene clusters to explore secondary metabolites of Streptomyces sp.</title>
        <authorList>
            <person name="Baig A."/>
            <person name="Ajitkumar Shintre N."/>
            <person name="Kumar H."/>
            <person name="Anbarasu A."/>
            <person name="Ramaiah S."/>
        </authorList>
    </citation>
    <scope>NUCLEOTIDE SEQUENCE [LARGE SCALE GENOMIC DNA]</scope>
    <source>
        <strain evidence="2 3">A57</strain>
    </source>
</reference>
<protein>
    <submittedName>
        <fullName evidence="2">ImmA/IrrE family metallo-endopeptidase</fullName>
    </submittedName>
</protein>
<evidence type="ECO:0000259" key="1">
    <source>
        <dbReference type="Pfam" id="PF06114"/>
    </source>
</evidence>
<feature type="domain" description="IrrE N-terminal-like" evidence="1">
    <location>
        <begin position="85"/>
        <end position="181"/>
    </location>
</feature>
<sequence length="229" mass="26180">MTIRKGDVIERLRSLMPIATLLRLSRTLTRSEARVIAERQANMLLRLLHIRKPGVEVELVAELPQVKVEFLPNLCFSGSSVWKDGYWHIHINADDSLWRCRATLAHELKHILDDPYAEVLYPECGVDPKHTQNAEAICDYFAGCVLVPRRWLKSAWQRGICDTTTLASIFNVSDALIKTRIKQVGLTARDKKSDWANGSRHRDNGLIHKASEKILPRTDYQTFPEIKPC</sequence>
<dbReference type="EMBL" id="JAYMRP010000040">
    <property type="protein sequence ID" value="MFB8777151.1"/>
    <property type="molecule type" value="Genomic_DNA"/>
</dbReference>
<gene>
    <name evidence="2" type="ORF">VSS16_31270</name>
</gene>
<evidence type="ECO:0000313" key="2">
    <source>
        <dbReference type="EMBL" id="MFB8777151.1"/>
    </source>
</evidence>
<evidence type="ECO:0000313" key="3">
    <source>
        <dbReference type="Proteomes" id="UP001585080"/>
    </source>
</evidence>
<dbReference type="PANTHER" id="PTHR43236:SF2">
    <property type="entry name" value="BLL0069 PROTEIN"/>
    <property type="match status" value="1"/>
</dbReference>
<name>A0ABV5EK35_9ACTN</name>
<keyword evidence="3" id="KW-1185">Reference proteome</keyword>
<dbReference type="PANTHER" id="PTHR43236">
    <property type="entry name" value="ANTITOXIN HIGA1"/>
    <property type="match status" value="1"/>
</dbReference>
<dbReference type="Pfam" id="PF06114">
    <property type="entry name" value="Peptidase_M78"/>
    <property type="match status" value="1"/>
</dbReference>
<dbReference type="InterPro" id="IPR052345">
    <property type="entry name" value="Rad_response_metalloprotease"/>
</dbReference>
<organism evidence="2 3">
    <name type="scientific">Streptomyces broussonetiae</name>
    <dbReference type="NCBI Taxonomy" id="2686304"/>
    <lineage>
        <taxon>Bacteria</taxon>
        <taxon>Bacillati</taxon>
        <taxon>Actinomycetota</taxon>
        <taxon>Actinomycetes</taxon>
        <taxon>Kitasatosporales</taxon>
        <taxon>Streptomycetaceae</taxon>
        <taxon>Streptomyces</taxon>
    </lineage>
</organism>
<dbReference type="RefSeq" id="WP_376735642.1">
    <property type="nucleotide sequence ID" value="NZ_JAYMRP010000040.1"/>
</dbReference>
<comment type="caution">
    <text evidence="2">The sequence shown here is derived from an EMBL/GenBank/DDBJ whole genome shotgun (WGS) entry which is preliminary data.</text>
</comment>
<dbReference type="Gene3D" id="1.10.10.2910">
    <property type="match status" value="1"/>
</dbReference>
<dbReference type="Proteomes" id="UP001585080">
    <property type="component" value="Unassembled WGS sequence"/>
</dbReference>
<dbReference type="InterPro" id="IPR010359">
    <property type="entry name" value="IrrE_HExxH"/>
</dbReference>
<proteinExistence type="predicted"/>
<accession>A0ABV5EK35</accession>